<proteinExistence type="predicted"/>
<dbReference type="SUPFAM" id="SSF54637">
    <property type="entry name" value="Thioesterase/thiol ester dehydrase-isomerase"/>
    <property type="match status" value="1"/>
</dbReference>
<dbReference type="Gene3D" id="3.10.129.10">
    <property type="entry name" value="Hotdog Thioesterase"/>
    <property type="match status" value="1"/>
</dbReference>
<gene>
    <name evidence="2" type="ORF">CXB77_00255</name>
</gene>
<sequence>MIPTPFTYFFTLRLHDTDAAGRLFFAHLFRHAHDAFENLMTALGVPLDAMISAGQTLLPLIHAEADYRQPLSRRSSASAGDNCRNSSPFICDSLRFSQSSPSNRSDCSHHSLPNQRRRQRRDDLSPMLRTALTSFQHSAIPL</sequence>
<feature type="compositionally biased region" description="Polar residues" evidence="1">
    <location>
        <begin position="96"/>
        <end position="105"/>
    </location>
</feature>
<dbReference type="RefSeq" id="WP_105072341.1">
    <property type="nucleotide sequence ID" value="NZ_PPGH01000004.1"/>
</dbReference>
<dbReference type="Proteomes" id="UP000239936">
    <property type="component" value="Unassembled WGS sequence"/>
</dbReference>
<dbReference type="OrthoDB" id="21822at2"/>
<dbReference type="EMBL" id="PPGH01000004">
    <property type="protein sequence ID" value="PQJ97658.1"/>
    <property type="molecule type" value="Genomic_DNA"/>
</dbReference>
<dbReference type="InterPro" id="IPR029069">
    <property type="entry name" value="HotDog_dom_sf"/>
</dbReference>
<evidence type="ECO:0000313" key="3">
    <source>
        <dbReference type="Proteomes" id="UP000239936"/>
    </source>
</evidence>
<feature type="region of interest" description="Disordered" evidence="1">
    <location>
        <begin position="96"/>
        <end position="123"/>
    </location>
</feature>
<accession>A0A2S7XVX4</accession>
<organism evidence="2 3">
    <name type="scientific">Chromatium okenii</name>
    <dbReference type="NCBI Taxonomy" id="61644"/>
    <lineage>
        <taxon>Bacteria</taxon>
        <taxon>Pseudomonadati</taxon>
        <taxon>Pseudomonadota</taxon>
        <taxon>Gammaproteobacteria</taxon>
        <taxon>Chromatiales</taxon>
        <taxon>Chromatiaceae</taxon>
        <taxon>Chromatium</taxon>
    </lineage>
</organism>
<evidence type="ECO:0000313" key="2">
    <source>
        <dbReference type="EMBL" id="PQJ97658.1"/>
    </source>
</evidence>
<keyword evidence="3" id="KW-1185">Reference proteome</keyword>
<evidence type="ECO:0000256" key="1">
    <source>
        <dbReference type="SAM" id="MobiDB-lite"/>
    </source>
</evidence>
<name>A0A2S7XVX4_9GAMM</name>
<comment type="caution">
    <text evidence="2">The sequence shown here is derived from an EMBL/GenBank/DDBJ whole genome shotgun (WGS) entry which is preliminary data.</text>
</comment>
<reference evidence="2 3" key="1">
    <citation type="submission" date="2018-01" db="EMBL/GenBank/DDBJ databases">
        <title>The complete genome sequence of Chromatium okenii LaCa, a purple sulfur bacterium with a turbulent life.</title>
        <authorList>
            <person name="Luedin S.M."/>
            <person name="Liechti N."/>
            <person name="Storelli N."/>
            <person name="Danza F."/>
            <person name="Wittwer M."/>
            <person name="Pothier J.F."/>
            <person name="Tonolla M.A."/>
        </authorList>
    </citation>
    <scope>NUCLEOTIDE SEQUENCE [LARGE SCALE GENOMIC DNA]</scope>
    <source>
        <strain evidence="2 3">LaCa</strain>
    </source>
</reference>
<protein>
    <submittedName>
        <fullName evidence="2">Uncharacterized protein</fullName>
    </submittedName>
</protein>
<dbReference type="AlphaFoldDB" id="A0A2S7XVX4"/>
<dbReference type="CDD" id="cd00586">
    <property type="entry name" value="4HBT"/>
    <property type="match status" value="1"/>
</dbReference>